<keyword evidence="1" id="KW-0677">Repeat</keyword>
<dbReference type="KEGG" id="psin:CAK95_06665"/>
<gene>
    <name evidence="5" type="ORF">CAK95_06665</name>
</gene>
<feature type="compositionally biased region" description="Basic and acidic residues" evidence="3">
    <location>
        <begin position="250"/>
        <end position="261"/>
    </location>
</feature>
<accession>A0A1W6ZN59</accession>
<feature type="chain" id="PRO_5043893122" evidence="4">
    <location>
        <begin position="23"/>
        <end position="279"/>
    </location>
</feature>
<dbReference type="InterPro" id="IPR011990">
    <property type="entry name" value="TPR-like_helical_dom_sf"/>
</dbReference>
<dbReference type="RefSeq" id="WP_086087208.1">
    <property type="nucleotide sequence ID" value="NZ_CP021112.1"/>
</dbReference>
<feature type="compositionally biased region" description="Polar residues" evidence="3">
    <location>
        <begin position="268"/>
        <end position="279"/>
    </location>
</feature>
<evidence type="ECO:0000256" key="2">
    <source>
        <dbReference type="ARBA" id="ARBA00022803"/>
    </source>
</evidence>
<evidence type="ECO:0000313" key="5">
    <source>
        <dbReference type="EMBL" id="ARP98789.1"/>
    </source>
</evidence>
<sequence length="279" mass="30631">MYRSKFKALSKGHLLASMAILAALTMAGCKTTRTADTTGSIVASSGSRTEAEWRRDVDAWGERYRRDPKNPEAAVNYAQALRSTGQREQAVAVLEQSSIHNQNNMQVLGAYGRALADTGNYGQALDVLSRAHTPDQPDWRILSAQGAVLDQMGKHDDARRYYMSALKIVPDEPSVMSNLGLSYALSKNLREAEATLRRANAYSSKEPRVRQNLALVVGLQGRFQEAEDIMRADLSPEEAAANVADLRHMLAAEKSANDTKKGKPSPRMLQQQAANRTAE</sequence>
<proteinExistence type="predicted"/>
<dbReference type="PROSITE" id="PS51257">
    <property type="entry name" value="PROKAR_LIPOPROTEIN"/>
    <property type="match status" value="1"/>
</dbReference>
<evidence type="ECO:0000313" key="6">
    <source>
        <dbReference type="Proteomes" id="UP000194137"/>
    </source>
</evidence>
<organism evidence="5 6">
    <name type="scientific">Pseudorhodoplanes sinuspersici</name>
    <dbReference type="NCBI Taxonomy" id="1235591"/>
    <lineage>
        <taxon>Bacteria</taxon>
        <taxon>Pseudomonadati</taxon>
        <taxon>Pseudomonadota</taxon>
        <taxon>Alphaproteobacteria</taxon>
        <taxon>Hyphomicrobiales</taxon>
        <taxon>Pseudorhodoplanes</taxon>
    </lineage>
</organism>
<evidence type="ECO:0000256" key="3">
    <source>
        <dbReference type="SAM" id="MobiDB-lite"/>
    </source>
</evidence>
<dbReference type="SUPFAM" id="SSF48452">
    <property type="entry name" value="TPR-like"/>
    <property type="match status" value="1"/>
</dbReference>
<dbReference type="Gene3D" id="1.25.40.10">
    <property type="entry name" value="Tetratricopeptide repeat domain"/>
    <property type="match status" value="2"/>
</dbReference>
<keyword evidence="2" id="KW-0802">TPR repeat</keyword>
<dbReference type="PANTHER" id="PTHR44186">
    <property type="match status" value="1"/>
</dbReference>
<dbReference type="Proteomes" id="UP000194137">
    <property type="component" value="Chromosome"/>
</dbReference>
<dbReference type="STRING" id="1235591.CAK95_06665"/>
<evidence type="ECO:0000256" key="4">
    <source>
        <dbReference type="SAM" id="SignalP"/>
    </source>
</evidence>
<name>A0A1W6ZN59_9HYPH</name>
<dbReference type="OrthoDB" id="422579at2"/>
<keyword evidence="4" id="KW-0732">Signal</keyword>
<evidence type="ECO:0000256" key="1">
    <source>
        <dbReference type="ARBA" id="ARBA00022737"/>
    </source>
</evidence>
<keyword evidence="6" id="KW-1185">Reference proteome</keyword>
<dbReference type="PANTHER" id="PTHR44186:SF1">
    <property type="entry name" value="BARDET-BIEDL SYNDROME 4 PROTEIN"/>
    <property type="match status" value="1"/>
</dbReference>
<dbReference type="InterPro" id="IPR014596">
    <property type="entry name" value="UCP035836"/>
</dbReference>
<dbReference type="EMBL" id="CP021112">
    <property type="protein sequence ID" value="ARP98789.1"/>
    <property type="molecule type" value="Genomic_DNA"/>
</dbReference>
<protein>
    <submittedName>
        <fullName evidence="5">Uncharacterized protein</fullName>
    </submittedName>
</protein>
<dbReference type="Pfam" id="PF14559">
    <property type="entry name" value="TPR_19"/>
    <property type="match status" value="1"/>
</dbReference>
<dbReference type="PIRSF" id="PIRSF035836">
    <property type="entry name" value="UCP035836"/>
    <property type="match status" value="1"/>
</dbReference>
<dbReference type="Pfam" id="PF12895">
    <property type="entry name" value="ANAPC3"/>
    <property type="match status" value="1"/>
</dbReference>
<reference evidence="5 6" key="1">
    <citation type="submission" date="2017-05" db="EMBL/GenBank/DDBJ databases">
        <title>Full genome sequence of Pseudorhodoplanes sinuspersici.</title>
        <authorList>
            <person name="Dastgheib S.M.M."/>
            <person name="Shavandi M."/>
            <person name="Tirandaz H."/>
        </authorList>
    </citation>
    <scope>NUCLEOTIDE SEQUENCE [LARGE SCALE GENOMIC DNA]</scope>
    <source>
        <strain evidence="5 6">RIPI110</strain>
    </source>
</reference>
<dbReference type="PROSITE" id="PS50005">
    <property type="entry name" value="TPR"/>
    <property type="match status" value="1"/>
</dbReference>
<dbReference type="AlphaFoldDB" id="A0A1W6ZN59"/>
<dbReference type="InterPro" id="IPR019734">
    <property type="entry name" value="TPR_rpt"/>
</dbReference>
<feature type="signal peptide" evidence="4">
    <location>
        <begin position="1"/>
        <end position="22"/>
    </location>
</feature>
<feature type="region of interest" description="Disordered" evidence="3">
    <location>
        <begin position="250"/>
        <end position="279"/>
    </location>
</feature>
<dbReference type="SMART" id="SM00028">
    <property type="entry name" value="TPR"/>
    <property type="match status" value="3"/>
</dbReference>